<accession>A0ACA9PC99</accession>
<reference evidence="1" key="1">
    <citation type="submission" date="2021-06" db="EMBL/GenBank/DDBJ databases">
        <authorList>
            <person name="Kallberg Y."/>
            <person name="Tangrot J."/>
            <person name="Rosling A."/>
        </authorList>
    </citation>
    <scope>NUCLEOTIDE SEQUENCE</scope>
    <source>
        <strain evidence="1">28 12/20/2015</strain>
    </source>
</reference>
<dbReference type="EMBL" id="CAJVPW010023901">
    <property type="protein sequence ID" value="CAG8702822.1"/>
    <property type="molecule type" value="Genomic_DNA"/>
</dbReference>
<comment type="caution">
    <text evidence="1">The sequence shown here is derived from an EMBL/GenBank/DDBJ whole genome shotgun (WGS) entry which is preliminary data.</text>
</comment>
<keyword evidence="2" id="KW-1185">Reference proteome</keyword>
<dbReference type="Proteomes" id="UP000789366">
    <property type="component" value="Unassembled WGS sequence"/>
</dbReference>
<evidence type="ECO:0000313" key="1">
    <source>
        <dbReference type="EMBL" id="CAG8702822.1"/>
    </source>
</evidence>
<evidence type="ECO:0000313" key="2">
    <source>
        <dbReference type="Proteomes" id="UP000789366"/>
    </source>
</evidence>
<gene>
    <name evidence="1" type="ORF">SPELUC_LOCUS11363</name>
</gene>
<sequence>MSTSNVAISNTKQCTCCNKFKPISEFTRQSENKSKIFQRCNICADHEKQNKRDKQLKPKLSSNDNSSSLSLSHKEPSSLSLGHENIPILSSSHENILSHSFSYKDMPSLSLSYENTPSLTLHSDDTSSFFLSHKDTPFFFSNQEFFLSSHKDMFPLSHEDESSSSVNRIMSFNSDSIESNKDEIIHNIYDFEELVALKFRVEEVEDHVKFTTIVKIEDKLVNKENLCLEFNKYVEDKKFHTMIKSLFIPLQAGSSYYWELRNLYNNKKNGQYTGCATAHIGCKQRTDCQNKHQDKPSVKQINKA</sequence>
<proteinExistence type="predicted"/>
<name>A0ACA9PC99_9GLOM</name>
<organism evidence="1 2">
    <name type="scientific">Cetraspora pellucida</name>
    <dbReference type="NCBI Taxonomy" id="1433469"/>
    <lineage>
        <taxon>Eukaryota</taxon>
        <taxon>Fungi</taxon>
        <taxon>Fungi incertae sedis</taxon>
        <taxon>Mucoromycota</taxon>
        <taxon>Glomeromycotina</taxon>
        <taxon>Glomeromycetes</taxon>
        <taxon>Diversisporales</taxon>
        <taxon>Gigasporaceae</taxon>
        <taxon>Cetraspora</taxon>
    </lineage>
</organism>
<protein>
    <submittedName>
        <fullName evidence="1">11084_t:CDS:1</fullName>
    </submittedName>
</protein>